<feature type="domain" description="Ig-like" evidence="9">
    <location>
        <begin position="143"/>
        <end position="248"/>
    </location>
</feature>
<evidence type="ECO:0000256" key="4">
    <source>
        <dbReference type="ARBA" id="ARBA00023136"/>
    </source>
</evidence>
<evidence type="ECO:0000256" key="3">
    <source>
        <dbReference type="ARBA" id="ARBA00022989"/>
    </source>
</evidence>
<dbReference type="Pfam" id="PF07686">
    <property type="entry name" value="V-set"/>
    <property type="match status" value="1"/>
</dbReference>
<dbReference type="SMART" id="SM00408">
    <property type="entry name" value="IGc2"/>
    <property type="match status" value="2"/>
</dbReference>
<dbReference type="GO" id="GO:0035020">
    <property type="term" value="P:regulation of Rac protein signal transduction"/>
    <property type="evidence" value="ECO:0007669"/>
    <property type="project" value="TreeGrafter"/>
</dbReference>
<evidence type="ECO:0000313" key="11">
    <source>
        <dbReference type="Proteomes" id="UP001488805"/>
    </source>
</evidence>
<proteinExistence type="predicted"/>
<dbReference type="InterPro" id="IPR003598">
    <property type="entry name" value="Ig_sub2"/>
</dbReference>
<dbReference type="Pfam" id="PF08205">
    <property type="entry name" value="C2-set_2"/>
    <property type="match status" value="1"/>
</dbReference>
<sequence length="644" mass="69315">MAARNTAYLLVGLLALLHTWGVAALVEVKMKDRVEVFRGDTASITCTFTSSEGVAGIMIQWFFVTQTGDKQRVFYQDPTGTVVDKGTPFTGRISVNGTGATGAIVVTISNVQLDDELEFICLVNGLTEGTGEGRTKLKVFVLPDFPTIEGEQKGISLKDGKSKIGTCEVKNGFPWPNITWYRNTAPLRGAPDVLKVVLSTTVESSGLFSVKSELLMKVMKEDKDDLFYCEVNFFVPGGLRMTETPHINIIVYYPATAVSVWVESPKGNIKEGDSIELQCRDNGNNPSSILTISDERGEHTIDSNVLVLDNVTRLNSGVYQCASMDMDTFEEISGNTTVFVNYLEPAVVVPKGSVVVTQGKELKATCNALSSLQTQIVWLKEGKAVSKGNSLILKDATFDSAGEYVCVVNVLEFVGMETSGTLHVEVQGPPEIMKPDDTEVEESFGTTVDLTCNVRGFPTPSVTWTTSDGKILPPASEIASWGEVHSVVSIKVTSDITAFCNASNDFGTDALTYNIAATINTTTPATTSTSISTTTTTTATNTSATVKAETPIPPKKEGSGFIIAVIIVCILLLAILGSVLYFLYKRGKICGRSGKQDLTKDKSSKDNIVVEMKSDNTEEAVLLGVNGEKQPPSHQGGAYLNVQK</sequence>
<dbReference type="PANTHER" id="PTHR45889:SF3">
    <property type="entry name" value="CELL ADHESION MOLECULE 4"/>
    <property type="match status" value="1"/>
</dbReference>
<dbReference type="GO" id="GO:0016020">
    <property type="term" value="C:membrane"/>
    <property type="evidence" value="ECO:0007669"/>
    <property type="project" value="UniProtKB-SubCell"/>
</dbReference>
<dbReference type="PROSITE" id="PS50835">
    <property type="entry name" value="IG_LIKE"/>
    <property type="match status" value="5"/>
</dbReference>
<dbReference type="Gene3D" id="2.60.40.10">
    <property type="entry name" value="Immunoglobulins"/>
    <property type="match status" value="5"/>
</dbReference>
<dbReference type="SUPFAM" id="SSF48726">
    <property type="entry name" value="Immunoglobulin"/>
    <property type="match status" value="5"/>
</dbReference>
<dbReference type="Proteomes" id="UP001488805">
    <property type="component" value="Unassembled WGS sequence"/>
</dbReference>
<keyword evidence="8" id="KW-0732">Signal</keyword>
<dbReference type="AlphaFoldDB" id="A0AAW1EDR5"/>
<dbReference type="SMART" id="SM00409">
    <property type="entry name" value="IG"/>
    <property type="match status" value="4"/>
</dbReference>
<reference evidence="10 11" key="1">
    <citation type="journal article" date="2024" name="Genome Biol. Evol.">
        <title>Chromosome-level genome assembly of the viviparous eelpout Zoarces viviparus.</title>
        <authorList>
            <person name="Fuhrmann N."/>
            <person name="Brasseur M.V."/>
            <person name="Bakowski C.E."/>
            <person name="Podsiadlowski L."/>
            <person name="Prost S."/>
            <person name="Krehenwinkel H."/>
            <person name="Mayer C."/>
        </authorList>
    </citation>
    <scope>NUCLEOTIDE SEQUENCE [LARGE SCALE GENOMIC DNA]</scope>
    <source>
        <strain evidence="10">NO-MEL_2022_Ind0_liver</strain>
    </source>
</reference>
<evidence type="ECO:0000259" key="9">
    <source>
        <dbReference type="PROSITE" id="PS50835"/>
    </source>
</evidence>
<keyword evidence="2 7" id="KW-0812">Transmembrane</keyword>
<dbReference type="EMBL" id="JBCEZU010000329">
    <property type="protein sequence ID" value="KAK9520834.1"/>
    <property type="molecule type" value="Genomic_DNA"/>
</dbReference>
<dbReference type="InterPro" id="IPR007110">
    <property type="entry name" value="Ig-like_dom"/>
</dbReference>
<keyword evidence="5" id="KW-1015">Disulfide bond</keyword>
<comment type="caution">
    <text evidence="10">The sequence shown here is derived from an EMBL/GenBank/DDBJ whole genome shotgun (WGS) entry which is preliminary data.</text>
</comment>
<evidence type="ECO:0000256" key="8">
    <source>
        <dbReference type="SAM" id="SignalP"/>
    </source>
</evidence>
<gene>
    <name evidence="10" type="ORF">VZT92_020694</name>
</gene>
<feature type="domain" description="Ig-like" evidence="9">
    <location>
        <begin position="345"/>
        <end position="423"/>
    </location>
</feature>
<dbReference type="GO" id="GO:0043184">
    <property type="term" value="F:vascular endothelial growth factor receptor 2 binding"/>
    <property type="evidence" value="ECO:0007669"/>
    <property type="project" value="TreeGrafter"/>
</dbReference>
<evidence type="ECO:0000256" key="5">
    <source>
        <dbReference type="ARBA" id="ARBA00023157"/>
    </source>
</evidence>
<feature type="domain" description="Ig-like" evidence="9">
    <location>
        <begin position="430"/>
        <end position="516"/>
    </location>
</feature>
<dbReference type="InterPro" id="IPR013783">
    <property type="entry name" value="Ig-like_fold"/>
</dbReference>
<comment type="subcellular location">
    <subcellularLocation>
        <location evidence="1">Membrane</location>
        <topology evidence="1">Single-pass membrane protein</topology>
    </subcellularLocation>
</comment>
<feature type="signal peptide" evidence="8">
    <location>
        <begin position="1"/>
        <end position="24"/>
    </location>
</feature>
<accession>A0AAW1EDR5</accession>
<dbReference type="Pfam" id="PF07679">
    <property type="entry name" value="I-set"/>
    <property type="match status" value="1"/>
</dbReference>
<dbReference type="GO" id="GO:0061041">
    <property type="term" value="P:regulation of wound healing"/>
    <property type="evidence" value="ECO:0007669"/>
    <property type="project" value="TreeGrafter"/>
</dbReference>
<dbReference type="GO" id="GO:0044291">
    <property type="term" value="C:cell-cell contact zone"/>
    <property type="evidence" value="ECO:0007669"/>
    <property type="project" value="TreeGrafter"/>
</dbReference>
<dbReference type="GO" id="GO:0007156">
    <property type="term" value="P:homophilic cell adhesion via plasma membrane adhesion molecules"/>
    <property type="evidence" value="ECO:0007669"/>
    <property type="project" value="TreeGrafter"/>
</dbReference>
<protein>
    <recommendedName>
        <fullName evidence="9">Ig-like domain-containing protein</fullName>
    </recommendedName>
</protein>
<keyword evidence="3 7" id="KW-1133">Transmembrane helix</keyword>
<name>A0AAW1EDR5_ZOAVI</name>
<dbReference type="PANTHER" id="PTHR45889">
    <property type="entry name" value="IG-LIKE DOMAIN-CONTAINING PROTEIN"/>
    <property type="match status" value="1"/>
</dbReference>
<keyword evidence="4 7" id="KW-0472">Membrane</keyword>
<feature type="domain" description="Ig-like" evidence="9">
    <location>
        <begin position="254"/>
        <end position="333"/>
    </location>
</feature>
<dbReference type="InterPro" id="IPR013106">
    <property type="entry name" value="Ig_V-set"/>
</dbReference>
<feature type="domain" description="Ig-like" evidence="9">
    <location>
        <begin position="23"/>
        <end position="138"/>
    </location>
</feature>
<dbReference type="InterPro" id="IPR013098">
    <property type="entry name" value="Ig_I-set"/>
</dbReference>
<evidence type="ECO:0000256" key="7">
    <source>
        <dbReference type="SAM" id="Phobius"/>
    </source>
</evidence>
<feature type="region of interest" description="Disordered" evidence="6">
    <location>
        <begin position="625"/>
        <end position="644"/>
    </location>
</feature>
<feature type="chain" id="PRO_5043945864" description="Ig-like domain-containing protein" evidence="8">
    <location>
        <begin position="25"/>
        <end position="644"/>
    </location>
</feature>
<dbReference type="Pfam" id="PF13927">
    <property type="entry name" value="Ig_3"/>
    <property type="match status" value="1"/>
</dbReference>
<dbReference type="InterPro" id="IPR036179">
    <property type="entry name" value="Ig-like_dom_sf"/>
</dbReference>
<organism evidence="10 11">
    <name type="scientific">Zoarces viviparus</name>
    <name type="common">Viviparous eelpout</name>
    <name type="synonym">Blennius viviparus</name>
    <dbReference type="NCBI Taxonomy" id="48416"/>
    <lineage>
        <taxon>Eukaryota</taxon>
        <taxon>Metazoa</taxon>
        <taxon>Chordata</taxon>
        <taxon>Craniata</taxon>
        <taxon>Vertebrata</taxon>
        <taxon>Euteleostomi</taxon>
        <taxon>Actinopterygii</taxon>
        <taxon>Neopterygii</taxon>
        <taxon>Teleostei</taxon>
        <taxon>Neoteleostei</taxon>
        <taxon>Acanthomorphata</taxon>
        <taxon>Eupercaria</taxon>
        <taxon>Perciformes</taxon>
        <taxon>Cottioidei</taxon>
        <taxon>Zoarcales</taxon>
        <taxon>Zoarcidae</taxon>
        <taxon>Zoarcinae</taxon>
        <taxon>Zoarces</taxon>
    </lineage>
</organism>
<evidence type="ECO:0000256" key="2">
    <source>
        <dbReference type="ARBA" id="ARBA00022692"/>
    </source>
</evidence>
<dbReference type="InterPro" id="IPR013162">
    <property type="entry name" value="CD80_C2-set"/>
</dbReference>
<evidence type="ECO:0000256" key="1">
    <source>
        <dbReference type="ARBA" id="ARBA00004167"/>
    </source>
</evidence>
<evidence type="ECO:0000313" key="10">
    <source>
        <dbReference type="EMBL" id="KAK9520834.1"/>
    </source>
</evidence>
<dbReference type="InterPro" id="IPR003599">
    <property type="entry name" value="Ig_sub"/>
</dbReference>
<evidence type="ECO:0000256" key="6">
    <source>
        <dbReference type="SAM" id="MobiDB-lite"/>
    </source>
</evidence>
<feature type="transmembrane region" description="Helical" evidence="7">
    <location>
        <begin position="561"/>
        <end position="584"/>
    </location>
</feature>
<keyword evidence="11" id="KW-1185">Reference proteome</keyword>